<dbReference type="SUPFAM" id="SSF51445">
    <property type="entry name" value="(Trans)glycosidases"/>
    <property type="match status" value="1"/>
</dbReference>
<evidence type="ECO:0000313" key="7">
    <source>
        <dbReference type="EMBL" id="OYR09106.1"/>
    </source>
</evidence>
<dbReference type="EMBL" id="NNRL01000164">
    <property type="protein sequence ID" value="OYR09106.1"/>
    <property type="molecule type" value="Genomic_DNA"/>
</dbReference>
<dbReference type="OrthoDB" id="9786661at2"/>
<evidence type="ECO:0000313" key="8">
    <source>
        <dbReference type="Proteomes" id="UP000216478"/>
    </source>
</evidence>
<dbReference type="InterPro" id="IPR050226">
    <property type="entry name" value="NagZ_Beta-hexosaminidase"/>
</dbReference>
<accession>A0A256F326</accession>
<dbReference type="Proteomes" id="UP000216478">
    <property type="component" value="Unassembled WGS sequence"/>
</dbReference>
<dbReference type="GO" id="GO:0009254">
    <property type="term" value="P:peptidoglycan turnover"/>
    <property type="evidence" value="ECO:0007669"/>
    <property type="project" value="TreeGrafter"/>
</dbReference>
<keyword evidence="8" id="KW-1185">Reference proteome</keyword>
<dbReference type="EC" id="3.2.1.52" evidence="3"/>
<keyword evidence="5" id="KW-0326">Glycosidase</keyword>
<name>A0A256F326_9HYPH</name>
<dbReference type="Pfam" id="PF00933">
    <property type="entry name" value="Glyco_hydro_3"/>
    <property type="match status" value="1"/>
</dbReference>
<evidence type="ECO:0000256" key="4">
    <source>
        <dbReference type="ARBA" id="ARBA00022801"/>
    </source>
</evidence>
<keyword evidence="4 7" id="KW-0378">Hydrolase</keyword>
<dbReference type="Gene3D" id="3.20.20.300">
    <property type="entry name" value="Glycoside hydrolase, family 3, N-terminal domain"/>
    <property type="match status" value="1"/>
</dbReference>
<reference evidence="7 8" key="1">
    <citation type="submission" date="2017-07" db="EMBL/GenBank/DDBJ databases">
        <title>Phylogenetic study on the rhizospheric bacterium Ochrobactrum sp. A44.</title>
        <authorList>
            <person name="Krzyzanowska D.M."/>
            <person name="Ossowicki A."/>
            <person name="Rajewska M."/>
            <person name="Maciag T."/>
            <person name="Kaczynski Z."/>
            <person name="Czerwicka M."/>
            <person name="Jafra S."/>
        </authorList>
    </citation>
    <scope>NUCLEOTIDE SEQUENCE [LARGE SCALE GENOMIC DNA]</scope>
    <source>
        <strain evidence="7 8">OgA9a</strain>
    </source>
</reference>
<sequence length="339" mass="36751">MKECKAWIAGVAGTKLTPDEVAFFRDEKPWGFILFARNVESLEQVAELTAQLRDVTDRPQTPVFIDQEGGRVQRLRPPLVPNYPAAAQIGAIYDRDNEAGLRAAWLHARLHAFDLLKVGVNADCLPVLDVPIEGAHDVIGARAYSKNPHSVAAMGRSAAEGLLAGGVLPVVKHMPGHGRAFSDTHKELARVGVPLSELVAHDFVPFKALNDLPMAMTAHVIFDCIDPKRPSTLSPTVINTIIRDVIQFDGLVISDDISMKALSGDLGDIAEDITAAGCDIVLYCAGVMEELVKVAARVPVLDGKARKRADLAEVYAGDPDLSDETELREEFGQMFELMA</sequence>
<dbReference type="InterPro" id="IPR017853">
    <property type="entry name" value="GH"/>
</dbReference>
<dbReference type="InterPro" id="IPR036962">
    <property type="entry name" value="Glyco_hydro_3_N_sf"/>
</dbReference>
<dbReference type="NCBIfam" id="NF003740">
    <property type="entry name" value="PRK05337.1"/>
    <property type="match status" value="1"/>
</dbReference>
<dbReference type="RefSeq" id="WP_094541956.1">
    <property type="nucleotide sequence ID" value="NZ_JBHEER010000001.1"/>
</dbReference>
<organism evidence="7 8">
    <name type="scientific">Brucella grignonensis</name>
    <dbReference type="NCBI Taxonomy" id="94627"/>
    <lineage>
        <taxon>Bacteria</taxon>
        <taxon>Pseudomonadati</taxon>
        <taxon>Pseudomonadota</taxon>
        <taxon>Alphaproteobacteria</taxon>
        <taxon>Hyphomicrobiales</taxon>
        <taxon>Brucellaceae</taxon>
        <taxon>Brucella/Ochrobactrum group</taxon>
        <taxon>Brucella</taxon>
    </lineage>
</organism>
<evidence type="ECO:0000256" key="2">
    <source>
        <dbReference type="ARBA" id="ARBA00005336"/>
    </source>
</evidence>
<comment type="caution">
    <text evidence="7">The sequence shown here is derived from an EMBL/GenBank/DDBJ whole genome shotgun (WGS) entry which is preliminary data.</text>
</comment>
<dbReference type="InterPro" id="IPR001764">
    <property type="entry name" value="Glyco_hydro_3_N"/>
</dbReference>
<dbReference type="PANTHER" id="PTHR30480">
    <property type="entry name" value="BETA-HEXOSAMINIDASE-RELATED"/>
    <property type="match status" value="1"/>
</dbReference>
<dbReference type="GO" id="GO:0004563">
    <property type="term" value="F:beta-N-acetylhexosaminidase activity"/>
    <property type="evidence" value="ECO:0007669"/>
    <property type="project" value="UniProtKB-EC"/>
</dbReference>
<dbReference type="PANTHER" id="PTHR30480:SF13">
    <property type="entry name" value="BETA-HEXOSAMINIDASE"/>
    <property type="match status" value="1"/>
</dbReference>
<protein>
    <recommendedName>
        <fullName evidence="3">beta-N-acetylhexosaminidase</fullName>
        <ecNumber evidence="3">3.2.1.52</ecNumber>
    </recommendedName>
</protein>
<gene>
    <name evidence="7" type="ORF">CEV33_2831</name>
</gene>
<feature type="domain" description="Glycoside hydrolase family 3 N-terminal" evidence="6">
    <location>
        <begin position="31"/>
        <end position="295"/>
    </location>
</feature>
<evidence type="ECO:0000256" key="5">
    <source>
        <dbReference type="ARBA" id="ARBA00023295"/>
    </source>
</evidence>
<dbReference type="AlphaFoldDB" id="A0A256F326"/>
<evidence type="ECO:0000256" key="3">
    <source>
        <dbReference type="ARBA" id="ARBA00012663"/>
    </source>
</evidence>
<comment type="catalytic activity">
    <reaction evidence="1">
        <text>Hydrolysis of terminal non-reducing N-acetyl-D-hexosamine residues in N-acetyl-beta-D-hexosaminides.</text>
        <dbReference type="EC" id="3.2.1.52"/>
    </reaction>
</comment>
<evidence type="ECO:0000256" key="1">
    <source>
        <dbReference type="ARBA" id="ARBA00001231"/>
    </source>
</evidence>
<comment type="similarity">
    <text evidence="2">Belongs to the glycosyl hydrolase 3 family.</text>
</comment>
<dbReference type="GO" id="GO:0005975">
    <property type="term" value="P:carbohydrate metabolic process"/>
    <property type="evidence" value="ECO:0007669"/>
    <property type="project" value="InterPro"/>
</dbReference>
<evidence type="ECO:0000259" key="6">
    <source>
        <dbReference type="Pfam" id="PF00933"/>
    </source>
</evidence>
<proteinExistence type="inferred from homology"/>